<dbReference type="HOGENOM" id="CLU_2427873_0_0_1"/>
<reference evidence="2" key="2">
    <citation type="submission" date="2015-01" db="EMBL/GenBank/DDBJ databases">
        <title>Evolutionary Origins and Diversification of the Mycorrhizal Mutualists.</title>
        <authorList>
            <consortium name="DOE Joint Genome Institute"/>
            <consortium name="Mycorrhizal Genomics Consortium"/>
            <person name="Kohler A."/>
            <person name="Kuo A."/>
            <person name="Nagy L.G."/>
            <person name="Floudas D."/>
            <person name="Copeland A."/>
            <person name="Barry K.W."/>
            <person name="Cichocki N."/>
            <person name="Veneault-Fourrey C."/>
            <person name="LaButti K."/>
            <person name="Lindquist E.A."/>
            <person name="Lipzen A."/>
            <person name="Lundell T."/>
            <person name="Morin E."/>
            <person name="Murat C."/>
            <person name="Riley R."/>
            <person name="Ohm R."/>
            <person name="Sun H."/>
            <person name="Tunlid A."/>
            <person name="Henrissat B."/>
            <person name="Grigoriev I.V."/>
            <person name="Hibbett D.S."/>
            <person name="Martin F."/>
        </authorList>
    </citation>
    <scope>NUCLEOTIDE SEQUENCE [LARGE SCALE GENOMIC DNA]</scope>
    <source>
        <strain evidence="2">441</strain>
    </source>
</reference>
<gene>
    <name evidence="1" type="ORF">PISMIDRAFT_676876</name>
</gene>
<evidence type="ECO:0000313" key="2">
    <source>
        <dbReference type="Proteomes" id="UP000054018"/>
    </source>
</evidence>
<evidence type="ECO:0000313" key="1">
    <source>
        <dbReference type="EMBL" id="KIK25913.1"/>
    </source>
</evidence>
<keyword evidence="2" id="KW-1185">Reference proteome</keyword>
<organism evidence="1 2">
    <name type="scientific">Pisolithus microcarpus 441</name>
    <dbReference type="NCBI Taxonomy" id="765257"/>
    <lineage>
        <taxon>Eukaryota</taxon>
        <taxon>Fungi</taxon>
        <taxon>Dikarya</taxon>
        <taxon>Basidiomycota</taxon>
        <taxon>Agaricomycotina</taxon>
        <taxon>Agaricomycetes</taxon>
        <taxon>Agaricomycetidae</taxon>
        <taxon>Boletales</taxon>
        <taxon>Sclerodermatineae</taxon>
        <taxon>Pisolithaceae</taxon>
        <taxon>Pisolithus</taxon>
    </lineage>
</organism>
<sequence>MADVKITSVRCYPSLTSLHALVSPRQTEDWTGSAGTLLYDRTDCHGNKQLPQNPSTSTVHSTLPLMACLKCYSALWKTKLRHNSHLLLPKH</sequence>
<name>A0A0D0A1E9_9AGAM</name>
<dbReference type="EMBL" id="KN833705">
    <property type="protein sequence ID" value="KIK25913.1"/>
    <property type="molecule type" value="Genomic_DNA"/>
</dbReference>
<accession>A0A0D0A1E9</accession>
<dbReference type="AlphaFoldDB" id="A0A0D0A1E9"/>
<protein>
    <submittedName>
        <fullName evidence="1">Uncharacterized protein</fullName>
    </submittedName>
</protein>
<reference evidence="1 2" key="1">
    <citation type="submission" date="2014-04" db="EMBL/GenBank/DDBJ databases">
        <authorList>
            <consortium name="DOE Joint Genome Institute"/>
            <person name="Kuo A."/>
            <person name="Kohler A."/>
            <person name="Costa M.D."/>
            <person name="Nagy L.G."/>
            <person name="Floudas D."/>
            <person name="Copeland A."/>
            <person name="Barry K.W."/>
            <person name="Cichocki N."/>
            <person name="Veneault-Fourrey C."/>
            <person name="LaButti K."/>
            <person name="Lindquist E.A."/>
            <person name="Lipzen A."/>
            <person name="Lundell T."/>
            <person name="Morin E."/>
            <person name="Murat C."/>
            <person name="Sun H."/>
            <person name="Tunlid A."/>
            <person name="Henrissat B."/>
            <person name="Grigoriev I.V."/>
            <person name="Hibbett D.S."/>
            <person name="Martin F."/>
            <person name="Nordberg H.P."/>
            <person name="Cantor M.N."/>
            <person name="Hua S.X."/>
        </authorList>
    </citation>
    <scope>NUCLEOTIDE SEQUENCE [LARGE SCALE GENOMIC DNA]</scope>
    <source>
        <strain evidence="1 2">441</strain>
    </source>
</reference>
<dbReference type="Proteomes" id="UP000054018">
    <property type="component" value="Unassembled WGS sequence"/>
</dbReference>
<proteinExistence type="predicted"/>